<dbReference type="AlphaFoldDB" id="A0A3Q3K359"/>
<dbReference type="PANTHER" id="PTHR43675:SF1">
    <property type="entry name" value="RIKEN CDNA 2700097O09 GENE"/>
    <property type="match status" value="1"/>
</dbReference>
<dbReference type="SUPFAM" id="SSF53335">
    <property type="entry name" value="S-adenosyl-L-methionine-dependent methyltransferases"/>
    <property type="match status" value="1"/>
</dbReference>
<dbReference type="Pfam" id="PF08241">
    <property type="entry name" value="Methyltransf_11"/>
    <property type="match status" value="1"/>
</dbReference>
<dbReference type="InterPro" id="IPR029063">
    <property type="entry name" value="SAM-dependent_MTases_sf"/>
</dbReference>
<evidence type="ECO:0000313" key="3">
    <source>
        <dbReference type="Proteomes" id="UP000261600"/>
    </source>
</evidence>
<evidence type="ECO:0000259" key="1">
    <source>
        <dbReference type="Pfam" id="PF08241"/>
    </source>
</evidence>
<proteinExistence type="predicted"/>
<sequence>MNFSEAKSELKQLLSSVSPSELPKLLDWIRNSDELDHLLADNRRVMLRSIADDLRARLPLDAMLPSETAALHKMQQRSRPTVHVDGFLYDDEQVDALCEEGVMSRTYCLNCGSSRTAPLDFISHSFSASELQFLFQNVLPDLSGRTLVDVGSRLGAVLYGGYVYSSASQLIGLELNEEFVRLQNDVLDRYRLKDRVQVLHADVCTQDALLHSTDILVMNNVFEYFMEPSEQVRAWRFIMQNLRKRGSLLVTVPSLQETYILLLYSCIFLTMLLLKPGWVEELPVNCDIYLGREADPDALRQIHLYQVM</sequence>
<protein>
    <recommendedName>
        <fullName evidence="1">Methyltransferase type 11 domain-containing protein</fullName>
    </recommendedName>
</protein>
<reference evidence="2" key="1">
    <citation type="submission" date="2025-08" db="UniProtKB">
        <authorList>
            <consortium name="Ensembl"/>
        </authorList>
    </citation>
    <scope>IDENTIFICATION</scope>
</reference>
<evidence type="ECO:0000313" key="2">
    <source>
        <dbReference type="Ensembl" id="ENSMALP00000027220.1"/>
    </source>
</evidence>
<accession>A0A3Q3K359</accession>
<keyword evidence="3" id="KW-1185">Reference proteome</keyword>
<dbReference type="Gene3D" id="3.40.50.150">
    <property type="entry name" value="Vaccinia Virus protein VP39"/>
    <property type="match status" value="1"/>
</dbReference>
<organism evidence="2 3">
    <name type="scientific">Monopterus albus</name>
    <name type="common">Swamp eel</name>
    <dbReference type="NCBI Taxonomy" id="43700"/>
    <lineage>
        <taxon>Eukaryota</taxon>
        <taxon>Metazoa</taxon>
        <taxon>Chordata</taxon>
        <taxon>Craniata</taxon>
        <taxon>Vertebrata</taxon>
        <taxon>Euteleostomi</taxon>
        <taxon>Actinopterygii</taxon>
        <taxon>Neopterygii</taxon>
        <taxon>Teleostei</taxon>
        <taxon>Neoteleostei</taxon>
        <taxon>Acanthomorphata</taxon>
        <taxon>Anabantaria</taxon>
        <taxon>Synbranchiformes</taxon>
        <taxon>Synbranchidae</taxon>
        <taxon>Monopterus</taxon>
    </lineage>
</organism>
<name>A0A3Q3K359_MONAL</name>
<dbReference type="GO" id="GO:0008757">
    <property type="term" value="F:S-adenosylmethionine-dependent methyltransferase activity"/>
    <property type="evidence" value="ECO:0007669"/>
    <property type="project" value="InterPro"/>
</dbReference>
<dbReference type="InterPro" id="IPR026669">
    <property type="entry name" value="Arsenite_MeTrfase-like"/>
</dbReference>
<feature type="domain" description="Methyltransferase type 11" evidence="1">
    <location>
        <begin position="161"/>
        <end position="249"/>
    </location>
</feature>
<dbReference type="Proteomes" id="UP000261600">
    <property type="component" value="Unplaced"/>
</dbReference>
<dbReference type="STRING" id="43700.ENSMALP00000027220"/>
<dbReference type="Ensembl" id="ENSMALT00000027722.1">
    <property type="protein sequence ID" value="ENSMALP00000027220.1"/>
    <property type="gene ID" value="ENSMALG00000018880.1"/>
</dbReference>
<reference evidence="2" key="2">
    <citation type="submission" date="2025-09" db="UniProtKB">
        <authorList>
            <consortium name="Ensembl"/>
        </authorList>
    </citation>
    <scope>IDENTIFICATION</scope>
</reference>
<dbReference type="InterPro" id="IPR013216">
    <property type="entry name" value="Methyltransf_11"/>
</dbReference>
<dbReference type="PANTHER" id="PTHR43675">
    <property type="entry name" value="ARSENITE METHYLTRANSFERASE"/>
    <property type="match status" value="1"/>
</dbReference>